<name>A0A370H6D8_9HYPH</name>
<dbReference type="InterPro" id="IPR036390">
    <property type="entry name" value="WH_DNA-bd_sf"/>
</dbReference>
<proteinExistence type="predicted"/>
<evidence type="ECO:0000259" key="4">
    <source>
        <dbReference type="PROSITE" id="PS50949"/>
    </source>
</evidence>
<dbReference type="SUPFAM" id="SSF48008">
    <property type="entry name" value="GntR ligand-binding domain-like"/>
    <property type="match status" value="1"/>
</dbReference>
<sequence length="319" mass="36985">MGLVFLPELLYFIATEYKQEESRVNQPTRLQQDLADRIVQLVTEDGLAVGDILNENSLARRLEVSRTPVRGALLHLEGLGIVARRPNRGVELISIPRREKVTSAPATDEDEEWLVRIARDHRSGVLPQEISEVQVMRRYGLNRPIVQRVLSRLAELEMVERKPGYGWRFLAGTRDTATHDESYRFRIMVEPMGILEPGFRLEPTWIEQMRRLHEDTLGRPWLESSSVAFFEMNAAFHEGLAAASGNRFVHAAIRHQNQLRRFSQYDWKFGFERVVVNCREHLEMLDYLARDEREIASLLMRRHLERASHIRSRSGPDPG</sequence>
<dbReference type="SUPFAM" id="SSF46785">
    <property type="entry name" value="Winged helix' DNA-binding domain"/>
    <property type="match status" value="2"/>
</dbReference>
<keyword evidence="1" id="KW-0805">Transcription regulation</keyword>
<dbReference type="Pfam" id="PF00392">
    <property type="entry name" value="GntR"/>
    <property type="match status" value="1"/>
</dbReference>
<dbReference type="SMART" id="SM00345">
    <property type="entry name" value="HTH_GNTR"/>
    <property type="match status" value="2"/>
</dbReference>
<dbReference type="PANTHER" id="PTHR43537">
    <property type="entry name" value="TRANSCRIPTIONAL REGULATOR, GNTR FAMILY"/>
    <property type="match status" value="1"/>
</dbReference>
<dbReference type="Pfam" id="PF07729">
    <property type="entry name" value="FCD"/>
    <property type="match status" value="1"/>
</dbReference>
<dbReference type="PANTHER" id="PTHR43537:SF5">
    <property type="entry name" value="UXU OPERON TRANSCRIPTIONAL REGULATOR"/>
    <property type="match status" value="1"/>
</dbReference>
<keyword evidence="3" id="KW-0804">Transcription</keyword>
<dbReference type="SMART" id="SM00895">
    <property type="entry name" value="FCD"/>
    <property type="match status" value="1"/>
</dbReference>
<organism evidence="5 6">
    <name type="scientific">Microvirga subterranea</name>
    <dbReference type="NCBI Taxonomy" id="186651"/>
    <lineage>
        <taxon>Bacteria</taxon>
        <taxon>Pseudomonadati</taxon>
        <taxon>Pseudomonadota</taxon>
        <taxon>Alphaproteobacteria</taxon>
        <taxon>Hyphomicrobiales</taxon>
        <taxon>Methylobacteriaceae</taxon>
        <taxon>Microvirga</taxon>
    </lineage>
</organism>
<dbReference type="InterPro" id="IPR000524">
    <property type="entry name" value="Tscrpt_reg_HTH_GntR"/>
</dbReference>
<dbReference type="GO" id="GO:0003700">
    <property type="term" value="F:DNA-binding transcription factor activity"/>
    <property type="evidence" value="ECO:0007669"/>
    <property type="project" value="InterPro"/>
</dbReference>
<dbReference type="Gene3D" id="1.20.120.530">
    <property type="entry name" value="GntR ligand-binding domain-like"/>
    <property type="match status" value="1"/>
</dbReference>
<comment type="caution">
    <text evidence="5">The sequence shown here is derived from an EMBL/GenBank/DDBJ whole genome shotgun (WGS) entry which is preliminary data.</text>
</comment>
<dbReference type="PROSITE" id="PS50949">
    <property type="entry name" value="HTH_GNTR"/>
    <property type="match status" value="1"/>
</dbReference>
<keyword evidence="2 5" id="KW-0238">DNA-binding</keyword>
<accession>A0A370H6D8</accession>
<dbReference type="GO" id="GO:0003677">
    <property type="term" value="F:DNA binding"/>
    <property type="evidence" value="ECO:0007669"/>
    <property type="project" value="UniProtKB-KW"/>
</dbReference>
<evidence type="ECO:0000313" key="5">
    <source>
        <dbReference type="EMBL" id="RDI51515.1"/>
    </source>
</evidence>
<keyword evidence="6" id="KW-1185">Reference proteome</keyword>
<evidence type="ECO:0000256" key="1">
    <source>
        <dbReference type="ARBA" id="ARBA00023015"/>
    </source>
</evidence>
<gene>
    <name evidence="5" type="ORF">DES45_11746</name>
</gene>
<dbReference type="InterPro" id="IPR036388">
    <property type="entry name" value="WH-like_DNA-bd_sf"/>
</dbReference>
<dbReference type="AlphaFoldDB" id="A0A370H6D8"/>
<dbReference type="InterPro" id="IPR011711">
    <property type="entry name" value="GntR_C"/>
</dbReference>
<evidence type="ECO:0000313" key="6">
    <source>
        <dbReference type="Proteomes" id="UP000254925"/>
    </source>
</evidence>
<dbReference type="InterPro" id="IPR008920">
    <property type="entry name" value="TF_FadR/GntR_C"/>
</dbReference>
<dbReference type="Gene3D" id="1.10.10.10">
    <property type="entry name" value="Winged helix-like DNA-binding domain superfamily/Winged helix DNA-binding domain"/>
    <property type="match status" value="1"/>
</dbReference>
<dbReference type="Proteomes" id="UP000254925">
    <property type="component" value="Unassembled WGS sequence"/>
</dbReference>
<reference evidence="5 6" key="1">
    <citation type="submission" date="2018-07" db="EMBL/GenBank/DDBJ databases">
        <title>Genomic Encyclopedia of Type Strains, Phase IV (KMG-IV): sequencing the most valuable type-strain genomes for metagenomic binning, comparative biology and taxonomic classification.</title>
        <authorList>
            <person name="Goeker M."/>
        </authorList>
    </citation>
    <scope>NUCLEOTIDE SEQUENCE [LARGE SCALE GENOMIC DNA]</scope>
    <source>
        <strain evidence="5 6">DSM 14364</strain>
    </source>
</reference>
<feature type="domain" description="HTH gntR-type" evidence="4">
    <location>
        <begin position="28"/>
        <end position="95"/>
    </location>
</feature>
<evidence type="ECO:0000256" key="2">
    <source>
        <dbReference type="ARBA" id="ARBA00023125"/>
    </source>
</evidence>
<evidence type="ECO:0000256" key="3">
    <source>
        <dbReference type="ARBA" id="ARBA00023163"/>
    </source>
</evidence>
<dbReference type="EMBL" id="QQBB01000017">
    <property type="protein sequence ID" value="RDI51515.1"/>
    <property type="molecule type" value="Genomic_DNA"/>
</dbReference>
<protein>
    <submittedName>
        <fullName evidence="5">DNA-binding GntR family transcriptional regulator</fullName>
    </submittedName>
</protein>